<reference evidence="5 6" key="1">
    <citation type="journal article" date="2016" name="Nat. Commun.">
        <title>Thousands of microbial genomes shed light on interconnected biogeochemical processes in an aquifer system.</title>
        <authorList>
            <person name="Anantharaman K."/>
            <person name="Brown C.T."/>
            <person name="Hug L.A."/>
            <person name="Sharon I."/>
            <person name="Castelle C.J."/>
            <person name="Probst A.J."/>
            <person name="Thomas B.C."/>
            <person name="Singh A."/>
            <person name="Wilkins M.J."/>
            <person name="Karaoz U."/>
            <person name="Brodie E.L."/>
            <person name="Williams K.H."/>
            <person name="Hubbard S.S."/>
            <person name="Banfield J.F."/>
        </authorList>
    </citation>
    <scope>NUCLEOTIDE SEQUENCE [LARGE SCALE GENOMIC DNA]</scope>
</reference>
<dbReference type="NCBIfam" id="TIGR00180">
    <property type="entry name" value="parB_part"/>
    <property type="match status" value="1"/>
</dbReference>
<evidence type="ECO:0000256" key="1">
    <source>
        <dbReference type="ARBA" id="ARBA00006295"/>
    </source>
</evidence>
<evidence type="ECO:0000259" key="4">
    <source>
        <dbReference type="SMART" id="SM00470"/>
    </source>
</evidence>
<dbReference type="Gene3D" id="3.90.1530.30">
    <property type="match status" value="1"/>
</dbReference>
<evidence type="ECO:0000256" key="2">
    <source>
        <dbReference type="ARBA" id="ARBA00022829"/>
    </source>
</evidence>
<dbReference type="SUPFAM" id="SSF110849">
    <property type="entry name" value="ParB/Sulfiredoxin"/>
    <property type="match status" value="1"/>
</dbReference>
<dbReference type="SMART" id="SM00470">
    <property type="entry name" value="ParB"/>
    <property type="match status" value="1"/>
</dbReference>
<organism evidence="5 6">
    <name type="scientific">Candidatus Jacksonbacteria bacterium RIFCSPLOWO2_02_FULL_44_20</name>
    <dbReference type="NCBI Taxonomy" id="1798460"/>
    <lineage>
        <taxon>Bacteria</taxon>
        <taxon>Candidatus Jacksoniibacteriota</taxon>
    </lineage>
</organism>
<dbReference type="GO" id="GO:0007059">
    <property type="term" value="P:chromosome segregation"/>
    <property type="evidence" value="ECO:0007669"/>
    <property type="project" value="UniProtKB-KW"/>
</dbReference>
<dbReference type="PANTHER" id="PTHR33375">
    <property type="entry name" value="CHROMOSOME-PARTITIONING PROTEIN PARB-RELATED"/>
    <property type="match status" value="1"/>
</dbReference>
<dbReference type="InterPro" id="IPR050336">
    <property type="entry name" value="Chromosome_partition/occlusion"/>
</dbReference>
<dbReference type="Pfam" id="PF02195">
    <property type="entry name" value="ParB_N"/>
    <property type="match status" value="1"/>
</dbReference>
<name>A0A1G2A7Z0_9BACT</name>
<keyword evidence="3" id="KW-0238">DNA-binding</keyword>
<gene>
    <name evidence="5" type="ORF">A3H61_01145</name>
</gene>
<dbReference type="InterPro" id="IPR057240">
    <property type="entry name" value="ParB_dimer_C"/>
</dbReference>
<protein>
    <recommendedName>
        <fullName evidence="4">ParB-like N-terminal domain-containing protein</fullName>
    </recommendedName>
</protein>
<dbReference type="Pfam" id="PF23552">
    <property type="entry name" value="ParB_C"/>
    <property type="match status" value="1"/>
</dbReference>
<accession>A0A1G2A7Z0</accession>
<dbReference type="InterPro" id="IPR041468">
    <property type="entry name" value="HTH_ParB/Spo0J"/>
</dbReference>
<dbReference type="EMBL" id="MHJU01000028">
    <property type="protein sequence ID" value="OGY72596.1"/>
    <property type="molecule type" value="Genomic_DNA"/>
</dbReference>
<dbReference type="CDD" id="cd16393">
    <property type="entry name" value="SPO0J_N"/>
    <property type="match status" value="1"/>
</dbReference>
<feature type="domain" description="ParB-like N-terminal" evidence="4">
    <location>
        <begin position="41"/>
        <end position="131"/>
    </location>
</feature>
<dbReference type="Gene3D" id="1.10.10.2830">
    <property type="match status" value="1"/>
</dbReference>
<evidence type="ECO:0000256" key="3">
    <source>
        <dbReference type="ARBA" id="ARBA00023125"/>
    </source>
</evidence>
<dbReference type="InterPro" id="IPR003115">
    <property type="entry name" value="ParB_N"/>
</dbReference>
<dbReference type="GO" id="GO:0003677">
    <property type="term" value="F:DNA binding"/>
    <property type="evidence" value="ECO:0007669"/>
    <property type="project" value="UniProtKB-KW"/>
</dbReference>
<proteinExistence type="inferred from homology"/>
<evidence type="ECO:0000313" key="5">
    <source>
        <dbReference type="EMBL" id="OGY72596.1"/>
    </source>
</evidence>
<dbReference type="AlphaFoldDB" id="A0A1G2A7Z0"/>
<dbReference type="Proteomes" id="UP000178315">
    <property type="component" value="Unassembled WGS sequence"/>
</dbReference>
<keyword evidence="2" id="KW-0159">Chromosome partition</keyword>
<dbReference type="PANTHER" id="PTHR33375:SF1">
    <property type="entry name" value="CHROMOSOME-PARTITIONING PROTEIN PARB-RELATED"/>
    <property type="match status" value="1"/>
</dbReference>
<comment type="caution">
    <text evidence="5">The sequence shown here is derived from an EMBL/GenBank/DDBJ whole genome shotgun (WGS) entry which is preliminary data.</text>
</comment>
<dbReference type="FunFam" id="1.10.10.2830:FF:000001">
    <property type="entry name" value="Chromosome partitioning protein ParB"/>
    <property type="match status" value="1"/>
</dbReference>
<dbReference type="InterPro" id="IPR036086">
    <property type="entry name" value="ParB/Sulfiredoxin_sf"/>
</dbReference>
<evidence type="ECO:0000313" key="6">
    <source>
        <dbReference type="Proteomes" id="UP000178315"/>
    </source>
</evidence>
<sequence length="300" mass="33663">MSKGGLGRGLSSLIPNKSFGFEKQEALSVNDFQNGSALKVKQVNPDNIIANPYQPRTVFEEAKLKELADSIREHGILNPLVAIERADGRCELIAGERRLRAARDIGLRTVPVIVRVADNKTQLELSLIENIQREDLNPMERAVAYDRLMREFSLTQEKIAERIGKPRSGIANTVRLLQLPETIQESLRRGEISEGHAKIILSVNGGEAQVQLWQKIKDGSLPVRAAEGEARSVQVKRHTRRATSALDPNLKHIQEELEARLGTKIVIKGTLERGTVIIEYFSREELDRMSKQWLGNELLL</sequence>
<comment type="similarity">
    <text evidence="1">Belongs to the ParB family.</text>
</comment>
<dbReference type="Pfam" id="PF17762">
    <property type="entry name" value="HTH_ParB"/>
    <property type="match status" value="1"/>
</dbReference>
<dbReference type="FunFam" id="3.90.1530.30:FF:000001">
    <property type="entry name" value="Chromosome partitioning protein ParB"/>
    <property type="match status" value="1"/>
</dbReference>
<dbReference type="GO" id="GO:0005694">
    <property type="term" value="C:chromosome"/>
    <property type="evidence" value="ECO:0007669"/>
    <property type="project" value="TreeGrafter"/>
</dbReference>
<dbReference type="SUPFAM" id="SSF109709">
    <property type="entry name" value="KorB DNA-binding domain-like"/>
    <property type="match status" value="1"/>
</dbReference>
<dbReference type="InterPro" id="IPR004437">
    <property type="entry name" value="ParB/RepB/Spo0J"/>
</dbReference>